<dbReference type="AlphaFoldDB" id="A0A3S2UHQ2"/>
<dbReference type="RefSeq" id="WP_127680775.1">
    <property type="nucleotide sequence ID" value="NZ_SACM01000001.1"/>
</dbReference>
<protein>
    <recommendedName>
        <fullName evidence="3">Prepilin-type N-terminal cleavage/methylation domain-containing protein</fullName>
    </recommendedName>
</protein>
<evidence type="ECO:0000313" key="1">
    <source>
        <dbReference type="EMBL" id="RVT88022.1"/>
    </source>
</evidence>
<organism evidence="1 2">
    <name type="scientific">Inhella crocodyli</name>
    <dbReference type="NCBI Taxonomy" id="2499851"/>
    <lineage>
        <taxon>Bacteria</taxon>
        <taxon>Pseudomonadati</taxon>
        <taxon>Pseudomonadota</taxon>
        <taxon>Betaproteobacteria</taxon>
        <taxon>Burkholderiales</taxon>
        <taxon>Sphaerotilaceae</taxon>
        <taxon>Inhella</taxon>
    </lineage>
</organism>
<dbReference type="Proteomes" id="UP000288587">
    <property type="component" value="Unassembled WGS sequence"/>
</dbReference>
<evidence type="ECO:0008006" key="3">
    <source>
        <dbReference type="Google" id="ProtNLM"/>
    </source>
</evidence>
<sequence length="167" mass="17789">MNATPSRGFTVIEGLVCLSIASLLTAVAVPASSALMQRHRAQGQSSQFVAHFHQARMQSIGNGASLHLRFFEHSTGTGYTLHQGNRDACTLTPQGLPDCTDGAQLIATEWLPAERGVRLQANVARMTLNPGTMTVTPTGSVTVRDSSGTGHQHTVAITGRIRSEVLR</sequence>
<dbReference type="Gene3D" id="3.55.40.10">
    <property type="entry name" value="minor pseudopilin epsh domain"/>
    <property type="match status" value="1"/>
</dbReference>
<evidence type="ECO:0000313" key="2">
    <source>
        <dbReference type="Proteomes" id="UP000288587"/>
    </source>
</evidence>
<dbReference type="InterPro" id="IPR045584">
    <property type="entry name" value="Pilin-like"/>
</dbReference>
<proteinExistence type="predicted"/>
<reference evidence="1 2" key="1">
    <citation type="submission" date="2019-01" db="EMBL/GenBank/DDBJ databases">
        <authorList>
            <person name="Chen W.-M."/>
        </authorList>
    </citation>
    <scope>NUCLEOTIDE SEQUENCE [LARGE SCALE GENOMIC DNA]</scope>
    <source>
        <strain evidence="1 2">CCP-18</strain>
    </source>
</reference>
<keyword evidence="2" id="KW-1185">Reference proteome</keyword>
<name>A0A3S2UHQ2_9BURK</name>
<dbReference type="OrthoDB" id="8592199at2"/>
<comment type="caution">
    <text evidence="1">The sequence shown here is derived from an EMBL/GenBank/DDBJ whole genome shotgun (WGS) entry which is preliminary data.</text>
</comment>
<accession>A0A3S2UHQ2</accession>
<gene>
    <name evidence="1" type="ORF">EOD73_03155</name>
</gene>
<dbReference type="SUPFAM" id="SSF54523">
    <property type="entry name" value="Pili subunits"/>
    <property type="match status" value="1"/>
</dbReference>
<dbReference type="EMBL" id="SACM01000001">
    <property type="protein sequence ID" value="RVT88022.1"/>
    <property type="molecule type" value="Genomic_DNA"/>
</dbReference>